<accession>A0ABQ8PZ51</accession>
<protein>
    <submittedName>
        <fullName evidence="2">Uncharacterized protein</fullName>
    </submittedName>
</protein>
<keyword evidence="3" id="KW-1185">Reference proteome</keyword>
<evidence type="ECO:0000313" key="3">
    <source>
        <dbReference type="Proteomes" id="UP001163828"/>
    </source>
</evidence>
<evidence type="ECO:0000256" key="1">
    <source>
        <dbReference type="SAM" id="MobiDB-lite"/>
    </source>
</evidence>
<dbReference type="Proteomes" id="UP001163828">
    <property type="component" value="Unassembled WGS sequence"/>
</dbReference>
<sequence length="227" mass="25435">NGDIQGDIEKLGGAVEAVEKEHGQEGGVAARLAREIKLVSEDLGKQPPKEYEWEDWKRWMQLLSDSNGSNNKNGLGGLKSLRSPTRSAGVRSSNASSATNDDGERSSDQEWIWLGDDGPLFTNESEAKWILGKLCDRLEKAKYYSLKIVKSQPAGSLTLNYFDQQQRYFDVPSYPAPLSFYSSIYEPTSKRERKDDRLGLRIPSCVRAVVSTPPDPKCRIPDYHHSL</sequence>
<proteinExistence type="predicted"/>
<evidence type="ECO:0000313" key="2">
    <source>
        <dbReference type="EMBL" id="KAJ3990721.1"/>
    </source>
</evidence>
<feature type="non-terminal residue" evidence="2">
    <location>
        <position position="1"/>
    </location>
</feature>
<gene>
    <name evidence="2" type="ORF">F5050DRAFT_1817509</name>
</gene>
<organism evidence="2 3">
    <name type="scientific">Lentinula boryana</name>
    <dbReference type="NCBI Taxonomy" id="40481"/>
    <lineage>
        <taxon>Eukaryota</taxon>
        <taxon>Fungi</taxon>
        <taxon>Dikarya</taxon>
        <taxon>Basidiomycota</taxon>
        <taxon>Agaricomycotina</taxon>
        <taxon>Agaricomycetes</taxon>
        <taxon>Agaricomycetidae</taxon>
        <taxon>Agaricales</taxon>
        <taxon>Marasmiineae</taxon>
        <taxon>Omphalotaceae</taxon>
        <taxon>Lentinula</taxon>
    </lineage>
</organism>
<feature type="compositionally biased region" description="Low complexity" evidence="1">
    <location>
        <begin position="66"/>
        <end position="81"/>
    </location>
</feature>
<feature type="compositionally biased region" description="Polar residues" evidence="1">
    <location>
        <begin position="82"/>
        <end position="100"/>
    </location>
</feature>
<name>A0ABQ8PZ51_9AGAR</name>
<reference evidence="2" key="1">
    <citation type="submission" date="2022-08" db="EMBL/GenBank/DDBJ databases">
        <authorList>
            <consortium name="DOE Joint Genome Institute"/>
            <person name="Min B."/>
            <person name="Riley R."/>
            <person name="Sierra-Patev S."/>
            <person name="Naranjo-Ortiz M."/>
            <person name="Looney B."/>
            <person name="Konkel Z."/>
            <person name="Slot J.C."/>
            <person name="Sakamoto Y."/>
            <person name="Steenwyk J.L."/>
            <person name="Rokas A."/>
            <person name="Carro J."/>
            <person name="Camarero S."/>
            <person name="Ferreira P."/>
            <person name="Molpeceres G."/>
            <person name="Ruiz-Duenas F.J."/>
            <person name="Serrano A."/>
            <person name="Henrissat B."/>
            <person name="Drula E."/>
            <person name="Hughes K.W."/>
            <person name="Mata J.L."/>
            <person name="Ishikawa N.K."/>
            <person name="Vargas-Isla R."/>
            <person name="Ushijima S."/>
            <person name="Smith C.A."/>
            <person name="Ahrendt S."/>
            <person name="Andreopoulos W."/>
            <person name="He G."/>
            <person name="Labutti K."/>
            <person name="Lipzen A."/>
            <person name="Ng V."/>
            <person name="Sandor L."/>
            <person name="Barry K."/>
            <person name="Martinez A.T."/>
            <person name="Xiao Y."/>
            <person name="Gibbons J.G."/>
            <person name="Terashima K."/>
            <person name="Hibbett D.S."/>
            <person name="Grigoriev I.V."/>
        </authorList>
    </citation>
    <scope>NUCLEOTIDE SEQUENCE</scope>
    <source>
        <strain evidence="2">TFB10827</strain>
    </source>
</reference>
<feature type="region of interest" description="Disordered" evidence="1">
    <location>
        <begin position="66"/>
        <end position="107"/>
    </location>
</feature>
<dbReference type="EMBL" id="MU791589">
    <property type="protein sequence ID" value="KAJ3990721.1"/>
    <property type="molecule type" value="Genomic_DNA"/>
</dbReference>
<comment type="caution">
    <text evidence="2">The sequence shown here is derived from an EMBL/GenBank/DDBJ whole genome shotgun (WGS) entry which is preliminary data.</text>
</comment>